<evidence type="ECO:0000256" key="1">
    <source>
        <dbReference type="ARBA" id="ARBA00004141"/>
    </source>
</evidence>
<proteinExistence type="predicted"/>
<protein>
    <submittedName>
        <fullName evidence="6">Uncharacterized protein</fullName>
    </submittedName>
</protein>
<feature type="transmembrane region" description="Helical" evidence="5">
    <location>
        <begin position="326"/>
        <end position="344"/>
    </location>
</feature>
<evidence type="ECO:0000256" key="4">
    <source>
        <dbReference type="ARBA" id="ARBA00023136"/>
    </source>
</evidence>
<feature type="transmembrane region" description="Helical" evidence="5">
    <location>
        <begin position="46"/>
        <end position="67"/>
    </location>
</feature>
<keyword evidence="4 5" id="KW-0472">Membrane</keyword>
<keyword evidence="3 5" id="KW-1133">Transmembrane helix</keyword>
<name>A0A0R1FAP3_9LACO</name>
<gene>
    <name evidence="6" type="ORF">FD22_GL002364</name>
</gene>
<keyword evidence="2 5" id="KW-0812">Transmembrane</keyword>
<feature type="transmembrane region" description="Helical" evidence="5">
    <location>
        <begin position="351"/>
        <end position="370"/>
    </location>
</feature>
<organism evidence="6 7">
    <name type="scientific">Loigolactobacillus coryniformis subsp. coryniformis KCTC 3167 = DSM 20001</name>
    <dbReference type="NCBI Taxonomy" id="913848"/>
    <lineage>
        <taxon>Bacteria</taxon>
        <taxon>Bacillati</taxon>
        <taxon>Bacillota</taxon>
        <taxon>Bacilli</taxon>
        <taxon>Lactobacillales</taxon>
        <taxon>Lactobacillaceae</taxon>
        <taxon>Loigolactobacillus</taxon>
    </lineage>
</organism>
<dbReference type="Proteomes" id="UP000051181">
    <property type="component" value="Unassembled WGS sequence"/>
</dbReference>
<dbReference type="RefSeq" id="WP_010011442.1">
    <property type="nucleotide sequence ID" value="NZ_AZCN01000008.1"/>
</dbReference>
<dbReference type="InterPro" id="IPR052556">
    <property type="entry name" value="PolySynth_Transporter"/>
</dbReference>
<feature type="transmembrane region" description="Helical" evidence="5">
    <location>
        <begin position="433"/>
        <end position="459"/>
    </location>
</feature>
<dbReference type="EMBL" id="AZCN01000008">
    <property type="protein sequence ID" value="KRK18808.1"/>
    <property type="molecule type" value="Genomic_DNA"/>
</dbReference>
<accession>A0A0R1FAP3</accession>
<feature type="transmembrane region" description="Helical" evidence="5">
    <location>
        <begin position="110"/>
        <end position="132"/>
    </location>
</feature>
<comment type="caution">
    <text evidence="6">The sequence shown here is derived from an EMBL/GenBank/DDBJ whole genome shotgun (WGS) entry which is preliminary data.</text>
</comment>
<feature type="transmembrane region" description="Helical" evidence="5">
    <location>
        <begin position="206"/>
        <end position="223"/>
    </location>
</feature>
<dbReference type="eggNOG" id="COG2244">
    <property type="taxonomic scope" value="Bacteria"/>
</dbReference>
<feature type="transmembrane region" description="Helical" evidence="5">
    <location>
        <begin position="407"/>
        <end position="427"/>
    </location>
</feature>
<dbReference type="PANTHER" id="PTHR43424:SF1">
    <property type="entry name" value="LOCUS PUTATIVE PROTEIN 1-RELATED"/>
    <property type="match status" value="1"/>
</dbReference>
<evidence type="ECO:0000256" key="2">
    <source>
        <dbReference type="ARBA" id="ARBA00022692"/>
    </source>
</evidence>
<reference evidence="6 7" key="1">
    <citation type="journal article" date="2015" name="Genome Announc.">
        <title>Expanding the biotechnology potential of lactobacilli through comparative genomics of 213 strains and associated genera.</title>
        <authorList>
            <person name="Sun Z."/>
            <person name="Harris H.M."/>
            <person name="McCann A."/>
            <person name="Guo C."/>
            <person name="Argimon S."/>
            <person name="Zhang W."/>
            <person name="Yang X."/>
            <person name="Jeffery I.B."/>
            <person name="Cooney J.C."/>
            <person name="Kagawa T.F."/>
            <person name="Liu W."/>
            <person name="Song Y."/>
            <person name="Salvetti E."/>
            <person name="Wrobel A."/>
            <person name="Rasinkangas P."/>
            <person name="Parkhill J."/>
            <person name="Rea M.C."/>
            <person name="O'Sullivan O."/>
            <person name="Ritari J."/>
            <person name="Douillard F.P."/>
            <person name="Paul Ross R."/>
            <person name="Yang R."/>
            <person name="Briner A.E."/>
            <person name="Felis G.E."/>
            <person name="de Vos W.M."/>
            <person name="Barrangou R."/>
            <person name="Klaenhammer T.R."/>
            <person name="Caufield P.W."/>
            <person name="Cui Y."/>
            <person name="Zhang H."/>
            <person name="O'Toole P.W."/>
        </authorList>
    </citation>
    <scope>NUCLEOTIDE SEQUENCE [LARGE SCALE GENOMIC DNA]</scope>
    <source>
        <strain evidence="6 7">DSM 20001</strain>
    </source>
</reference>
<feature type="transmembrane region" description="Helical" evidence="5">
    <location>
        <begin position="79"/>
        <end position="104"/>
    </location>
</feature>
<sequence length="474" mass="52708">MKLIKNWLYNLSYNLLLLILPLITVPYVSRVIGVTGVGISDYTGAAVNYFLIFGTLGIGLYANRTLAYQRDNKVVRSRLFWEITCLQLLTLSLAFGAFMLYWLFTDQYRTYLLLQALILPAAAFDISWYFMGMEDFGKVVLRNALVRLLAIGLTFTLVHSAADLWLYILFNTGSSLLGNLTMWPYLTKQIQRIPLRQLQPFRHLRGSLTLFLPTIATQIYLSLNRNLLGWLVSMAAVGYYGYADRVIRLVIGIVTASGTVILPHMANQVAQHQYTAIKRNLYRSFDFTTALAVPLTLGIAALGPSFSRWYLGSGYTLTGQLLVVEAPAILLIAWGNVTGVQLLLPLNRNQAYTRSVFLGAIISVGANLILIPLAGALGAAVATVLTEFSVTAYQLHAVRDFISRRQLFTATWKYLLSGLLMFSLLHLLPVHNFAGLILAVSAGGLTYLIALKLLAAPVLNELTSFGRKIGYRFR</sequence>
<dbReference type="PATRIC" id="fig|913848.6.peg.2414"/>
<dbReference type="Pfam" id="PF01943">
    <property type="entry name" value="Polysacc_synt"/>
    <property type="match status" value="1"/>
</dbReference>
<evidence type="ECO:0000256" key="3">
    <source>
        <dbReference type="ARBA" id="ARBA00022989"/>
    </source>
</evidence>
<dbReference type="AlphaFoldDB" id="A0A0R1FAP3"/>
<evidence type="ECO:0000313" key="7">
    <source>
        <dbReference type="Proteomes" id="UP000051181"/>
    </source>
</evidence>
<feature type="transmembrane region" description="Helical" evidence="5">
    <location>
        <begin position="287"/>
        <end position="306"/>
    </location>
</feature>
<feature type="transmembrane region" description="Helical" evidence="5">
    <location>
        <begin position="164"/>
        <end position="186"/>
    </location>
</feature>
<comment type="subcellular location">
    <subcellularLocation>
        <location evidence="1">Membrane</location>
        <topology evidence="1">Multi-pass membrane protein</topology>
    </subcellularLocation>
</comment>
<feature type="transmembrane region" description="Helical" evidence="5">
    <location>
        <begin position="246"/>
        <end position="266"/>
    </location>
</feature>
<dbReference type="GeneID" id="65915957"/>
<dbReference type="PANTHER" id="PTHR43424">
    <property type="entry name" value="LOCUS PUTATIVE PROTEIN 1-RELATED"/>
    <property type="match status" value="1"/>
</dbReference>
<evidence type="ECO:0000256" key="5">
    <source>
        <dbReference type="SAM" id="Phobius"/>
    </source>
</evidence>
<feature type="transmembrane region" description="Helical" evidence="5">
    <location>
        <begin position="139"/>
        <end position="158"/>
    </location>
</feature>
<evidence type="ECO:0000313" key="6">
    <source>
        <dbReference type="EMBL" id="KRK18808.1"/>
    </source>
</evidence>
<dbReference type="InterPro" id="IPR002797">
    <property type="entry name" value="Polysacc_synth"/>
</dbReference>
<dbReference type="GO" id="GO:0016020">
    <property type="term" value="C:membrane"/>
    <property type="evidence" value="ECO:0007669"/>
    <property type="project" value="UniProtKB-SubCell"/>
</dbReference>